<reference evidence="2" key="1">
    <citation type="journal article" date="2019" name="Int. J. Syst. Evol. Microbiol.">
        <title>The Global Catalogue of Microorganisms (GCM) 10K type strain sequencing project: providing services to taxonomists for standard genome sequencing and annotation.</title>
        <authorList>
            <consortium name="The Broad Institute Genomics Platform"/>
            <consortium name="The Broad Institute Genome Sequencing Center for Infectious Disease"/>
            <person name="Wu L."/>
            <person name="Ma J."/>
        </authorList>
    </citation>
    <scope>NUCLEOTIDE SEQUENCE [LARGE SCALE GENOMIC DNA]</scope>
    <source>
        <strain evidence="2">JCM 18958</strain>
    </source>
</reference>
<accession>A0ABP8X3S9</accession>
<dbReference type="EMBL" id="BAABLN010000024">
    <property type="protein sequence ID" value="GAA4699340.1"/>
    <property type="molecule type" value="Genomic_DNA"/>
</dbReference>
<evidence type="ECO:0008006" key="3">
    <source>
        <dbReference type="Google" id="ProtNLM"/>
    </source>
</evidence>
<name>A0ABP8X3S9_9MICC</name>
<protein>
    <recommendedName>
        <fullName evidence="3">Helix-turn-helix domain-containing protein</fullName>
    </recommendedName>
</protein>
<evidence type="ECO:0000313" key="1">
    <source>
        <dbReference type="EMBL" id="GAA4699340.1"/>
    </source>
</evidence>
<proteinExistence type="predicted"/>
<dbReference type="Proteomes" id="UP001501446">
    <property type="component" value="Unassembled WGS sequence"/>
</dbReference>
<organism evidence="1 2">
    <name type="scientific">Kocuria gwangalliensis</name>
    <dbReference type="NCBI Taxonomy" id="501592"/>
    <lineage>
        <taxon>Bacteria</taxon>
        <taxon>Bacillati</taxon>
        <taxon>Actinomycetota</taxon>
        <taxon>Actinomycetes</taxon>
        <taxon>Micrococcales</taxon>
        <taxon>Micrococcaceae</taxon>
        <taxon>Kocuria</taxon>
    </lineage>
</organism>
<evidence type="ECO:0000313" key="2">
    <source>
        <dbReference type="Proteomes" id="UP001501446"/>
    </source>
</evidence>
<keyword evidence="2" id="KW-1185">Reference proteome</keyword>
<sequence>MIEPWLSADDIDSQLGAIKDKVETWIIEKGTPAQEIGCLWKCQASEVDNWVRRGGAALTNLNQIVK</sequence>
<dbReference type="RefSeq" id="WP_345311184.1">
    <property type="nucleotide sequence ID" value="NZ_BAABLN010000024.1"/>
</dbReference>
<gene>
    <name evidence="1" type="ORF">GCM10025781_16860</name>
</gene>
<comment type="caution">
    <text evidence="1">The sequence shown here is derived from an EMBL/GenBank/DDBJ whole genome shotgun (WGS) entry which is preliminary data.</text>
</comment>